<dbReference type="NCBIfam" id="NF002794">
    <property type="entry name" value="PRK02925.1"/>
    <property type="match status" value="1"/>
</dbReference>
<dbReference type="PANTHER" id="PTHR30068:SF4">
    <property type="entry name" value="URONATE ISOMERASE"/>
    <property type="match status" value="1"/>
</dbReference>
<evidence type="ECO:0000256" key="2">
    <source>
        <dbReference type="ARBA" id="ARBA00004892"/>
    </source>
</evidence>
<evidence type="ECO:0000256" key="3">
    <source>
        <dbReference type="ARBA" id="ARBA00008397"/>
    </source>
</evidence>
<accession>A0A7Y2M146</accession>
<sequence length="494" mass="53671">MAVTPAAPWVLHPERALPADPGTRAIARRIFDETERLPIVSMHGHVDAAMLEADLPFPDPSALLVTPDHYLVRMLVSQSTSPGAVRDAGVRSVADLGVAGGTEQEVETDPRVIWRRFCAGWPAFRGTPTRLWLEHVLAEVFEAPAPPSPENADALYDHLADRLARPEYRPRALFERFGIEVLATTDAATSPLDAHARLAAGGWGGRVIPTFRPDPLLEAGHAGWAAQLADLSEVSGIDAFGYDRFLDAIRERRRAFIRAGARATDHGHLRADMTPLPDADARALFESALRTPLDAGSAAAFTAHLLFQQAAMSADDGLVMQVHTGVVRDHDRGAAARFGANIGFDIPVQAEFTRALRPALEAFGHDPGFRLIVFTVDETVYSRELAPLAGAYPALRLGAPWWFLDAPEAMRRFRAATIETAGLRNTSGFVDDTRAFCSIPARHDLARRADASFLAGLVAEHRLDLDEAVDSAIDLAYRLAQESYPAPETVEVTA</sequence>
<evidence type="ECO:0000256" key="5">
    <source>
        <dbReference type="ARBA" id="ARBA00020555"/>
    </source>
</evidence>
<dbReference type="UniPathway" id="UPA00246"/>
<dbReference type="Gene3D" id="3.20.20.140">
    <property type="entry name" value="Metal-dependent hydrolases"/>
    <property type="match status" value="1"/>
</dbReference>
<dbReference type="Pfam" id="PF02614">
    <property type="entry name" value="UxaC"/>
    <property type="match status" value="1"/>
</dbReference>
<evidence type="ECO:0000256" key="4">
    <source>
        <dbReference type="ARBA" id="ARBA00012546"/>
    </source>
</evidence>
<dbReference type="Proteomes" id="UP000543598">
    <property type="component" value="Unassembled WGS sequence"/>
</dbReference>
<dbReference type="InterPro" id="IPR003766">
    <property type="entry name" value="Uronate_isomerase"/>
</dbReference>
<comment type="caution">
    <text evidence="7">The sequence shown here is derived from an EMBL/GenBank/DDBJ whole genome shotgun (WGS) entry which is preliminary data.</text>
</comment>
<name>A0A7Y2M146_9MICO</name>
<protein>
    <recommendedName>
        <fullName evidence="5">Uronate isomerase</fullName>
        <ecNumber evidence="4">5.3.1.12</ecNumber>
    </recommendedName>
</protein>
<comment type="similarity">
    <text evidence="3">Belongs to the metallo-dependent hydrolases superfamily. Uronate isomerase family.</text>
</comment>
<organism evidence="7 8">
    <name type="scientific">Microbacterium ulmi</name>
    <dbReference type="NCBI Taxonomy" id="179095"/>
    <lineage>
        <taxon>Bacteria</taxon>
        <taxon>Bacillati</taxon>
        <taxon>Actinomycetota</taxon>
        <taxon>Actinomycetes</taxon>
        <taxon>Micrococcales</taxon>
        <taxon>Microbacteriaceae</taxon>
        <taxon>Microbacterium</taxon>
    </lineage>
</organism>
<reference evidence="7 8" key="1">
    <citation type="submission" date="2020-05" db="EMBL/GenBank/DDBJ databases">
        <title>MicrobeNet Type strains.</title>
        <authorList>
            <person name="Nicholson A.C."/>
        </authorList>
    </citation>
    <scope>NUCLEOTIDE SEQUENCE [LARGE SCALE GENOMIC DNA]</scope>
    <source>
        <strain evidence="7 8">JCM 14282</strain>
    </source>
</reference>
<evidence type="ECO:0000256" key="6">
    <source>
        <dbReference type="ARBA" id="ARBA00023235"/>
    </source>
</evidence>
<dbReference type="EMBL" id="JABEMB010000018">
    <property type="protein sequence ID" value="NNH04561.1"/>
    <property type="molecule type" value="Genomic_DNA"/>
</dbReference>
<evidence type="ECO:0000256" key="1">
    <source>
        <dbReference type="ARBA" id="ARBA00001165"/>
    </source>
</evidence>
<keyword evidence="8" id="KW-1185">Reference proteome</keyword>
<dbReference type="GO" id="GO:0042840">
    <property type="term" value="P:D-glucuronate catabolic process"/>
    <property type="evidence" value="ECO:0007669"/>
    <property type="project" value="TreeGrafter"/>
</dbReference>
<dbReference type="AlphaFoldDB" id="A0A7Y2M146"/>
<gene>
    <name evidence="7" type="primary">uxaC</name>
    <name evidence="7" type="ORF">HLA99_11975</name>
</gene>
<dbReference type="GO" id="GO:0019698">
    <property type="term" value="P:D-galacturonate catabolic process"/>
    <property type="evidence" value="ECO:0007669"/>
    <property type="project" value="TreeGrafter"/>
</dbReference>
<proteinExistence type="inferred from homology"/>
<dbReference type="SUPFAM" id="SSF51556">
    <property type="entry name" value="Metallo-dependent hydrolases"/>
    <property type="match status" value="1"/>
</dbReference>
<evidence type="ECO:0000313" key="7">
    <source>
        <dbReference type="EMBL" id="NNH04561.1"/>
    </source>
</evidence>
<dbReference type="RefSeq" id="WP_167038286.1">
    <property type="nucleotide sequence ID" value="NZ_BAAANA010000001.1"/>
</dbReference>
<dbReference type="Gene3D" id="1.10.2020.10">
    <property type="entry name" value="uronate isomerase, domain 2, chain A"/>
    <property type="match status" value="1"/>
</dbReference>
<dbReference type="PANTHER" id="PTHR30068">
    <property type="entry name" value="URONATE ISOMERASE"/>
    <property type="match status" value="1"/>
</dbReference>
<comment type="catalytic activity">
    <reaction evidence="1">
        <text>D-glucuronate = D-fructuronate</text>
        <dbReference type="Rhea" id="RHEA:13049"/>
        <dbReference type="ChEBI" id="CHEBI:58720"/>
        <dbReference type="ChEBI" id="CHEBI:59863"/>
        <dbReference type="EC" id="5.3.1.12"/>
    </reaction>
</comment>
<evidence type="ECO:0000313" key="8">
    <source>
        <dbReference type="Proteomes" id="UP000543598"/>
    </source>
</evidence>
<dbReference type="InterPro" id="IPR032466">
    <property type="entry name" value="Metal_Hydrolase"/>
</dbReference>
<comment type="pathway">
    <text evidence="2">Carbohydrate metabolism; pentose and glucuronate interconversion.</text>
</comment>
<keyword evidence="6 7" id="KW-0413">Isomerase</keyword>
<dbReference type="GO" id="GO:0008880">
    <property type="term" value="F:glucuronate isomerase activity"/>
    <property type="evidence" value="ECO:0007669"/>
    <property type="project" value="UniProtKB-EC"/>
</dbReference>
<dbReference type="EC" id="5.3.1.12" evidence="4"/>